<proteinExistence type="predicted"/>
<organism evidence="2">
    <name type="scientific">Brassica cretica</name>
    <name type="common">Mustard</name>
    <dbReference type="NCBI Taxonomy" id="69181"/>
    <lineage>
        <taxon>Eukaryota</taxon>
        <taxon>Viridiplantae</taxon>
        <taxon>Streptophyta</taxon>
        <taxon>Embryophyta</taxon>
        <taxon>Tracheophyta</taxon>
        <taxon>Spermatophyta</taxon>
        <taxon>Magnoliopsida</taxon>
        <taxon>eudicotyledons</taxon>
        <taxon>Gunneridae</taxon>
        <taxon>Pentapetalae</taxon>
        <taxon>rosids</taxon>
        <taxon>malvids</taxon>
        <taxon>Brassicales</taxon>
        <taxon>Brassicaceae</taxon>
        <taxon>Brassiceae</taxon>
        <taxon>Brassica</taxon>
    </lineage>
</organism>
<name>A0A8S9JQS6_BRACR</name>
<evidence type="ECO:0000313" key="2">
    <source>
        <dbReference type="EMBL" id="KAF2584505.1"/>
    </source>
</evidence>
<feature type="region of interest" description="Disordered" evidence="1">
    <location>
        <begin position="1"/>
        <end position="39"/>
    </location>
</feature>
<gene>
    <name evidence="2" type="ORF">F2Q70_00036936</name>
</gene>
<dbReference type="AlphaFoldDB" id="A0A8S9JQS6"/>
<reference evidence="2" key="1">
    <citation type="submission" date="2019-12" db="EMBL/GenBank/DDBJ databases">
        <title>Genome sequencing and annotation of Brassica cretica.</title>
        <authorList>
            <person name="Studholme D.J."/>
            <person name="Sarris P.F."/>
        </authorList>
    </citation>
    <scope>NUCLEOTIDE SEQUENCE</scope>
    <source>
        <strain evidence="2">PFS-102/07</strain>
        <tissue evidence="2">Leaf</tissue>
    </source>
</reference>
<feature type="compositionally biased region" description="Polar residues" evidence="1">
    <location>
        <begin position="74"/>
        <end position="88"/>
    </location>
</feature>
<accession>A0A8S9JQS6</accession>
<feature type="compositionally biased region" description="Basic and acidic residues" evidence="1">
    <location>
        <begin position="89"/>
        <end position="99"/>
    </location>
</feature>
<evidence type="ECO:0000256" key="1">
    <source>
        <dbReference type="SAM" id="MobiDB-lite"/>
    </source>
</evidence>
<protein>
    <submittedName>
        <fullName evidence="2">Uncharacterized protein</fullName>
    </submittedName>
</protein>
<dbReference type="EMBL" id="QGKY02000246">
    <property type="protein sequence ID" value="KAF2584505.1"/>
    <property type="molecule type" value="Genomic_DNA"/>
</dbReference>
<sequence length="120" mass="13130">MEAERLNKRKNQIKTPPELESSSLELESSSPELESSSPELESCIIAGTPYVCWGKSKTQSLTATKILLLDTHPATVSSEGNNTTATSEETFKSRVDSAEGSKSTYDSDEIEEAKHHKRGN</sequence>
<comment type="caution">
    <text evidence="2">The sequence shown here is derived from an EMBL/GenBank/DDBJ whole genome shotgun (WGS) entry which is preliminary data.</text>
</comment>
<feature type="region of interest" description="Disordered" evidence="1">
    <location>
        <begin position="72"/>
        <end position="120"/>
    </location>
</feature>
<feature type="compositionally biased region" description="Low complexity" evidence="1">
    <location>
        <begin position="16"/>
        <end position="39"/>
    </location>
</feature>